<sequence>MSLALNVPEPITGYSISVETNPKAVKAWLVSLPPANLMETTRAIFDALTTLNRIKLDDDTRLKLMEHYQLASDLLDAPLEDAYTSATVPAKEKFKQTAALARNLQLELANGYKIILLGRLGARFSLGQKHIPDVIRKLLITYYKLMWVCCKSYSPIPTGVWQEVHSLFRYAIQHKLIDQPEGAEHPTKTIGGYYKQILLLALSDPYRYHPVEHDKIQELIKSYGAAAQFQPLGNTPNPAGFFLVRMDVDQPPAFLGQRPMDVEASNAILLDTMEMAKLLHKALHAVEQKLPGASDRPKAQAWIDLLRRVTRQWSIAPKRVFQRIRANSRVNMVGGLRMTAFYLNGAQPLLQPVVLDDSVVDEQGPVSVSGANYGPADSWLVINESPGGYALKLQPAPQNCTYRVGDIVGLRGAPGDDWMLGCVRWLQTVEEGESLEVGIQVLAPKGEPAMQRPSITHAGATFQPCVLLPEVPALKQPPLVIAPRGTFSPMRELVIYTDEGEQLIRAVRLNEQAVGYELFEYAPSPGAAH</sequence>
<name>A0ABQ5YJ01_9NEIS</name>
<reference evidence="2" key="1">
    <citation type="journal article" date="2019" name="Int. J. Syst. Evol. Microbiol.">
        <title>The Global Catalogue of Microorganisms (GCM) 10K type strain sequencing project: providing services to taxonomists for standard genome sequencing and annotation.</title>
        <authorList>
            <consortium name="The Broad Institute Genomics Platform"/>
            <consortium name="The Broad Institute Genome Sequencing Center for Infectious Disease"/>
            <person name="Wu L."/>
            <person name="Ma J."/>
        </authorList>
    </citation>
    <scope>NUCLEOTIDE SEQUENCE [LARGE SCALE GENOMIC DNA]</scope>
    <source>
        <strain evidence="2">NBRC 110044</strain>
    </source>
</reference>
<proteinExistence type="predicted"/>
<comment type="caution">
    <text evidence="1">The sequence shown here is derived from an EMBL/GenBank/DDBJ whole genome shotgun (WGS) entry which is preliminary data.</text>
</comment>
<accession>A0ABQ5YJ01</accession>
<dbReference type="EMBL" id="BSOG01000003">
    <property type="protein sequence ID" value="GLR13894.1"/>
    <property type="molecule type" value="Genomic_DNA"/>
</dbReference>
<gene>
    <name evidence="1" type="ORF">GCM10007907_26840</name>
</gene>
<dbReference type="RefSeq" id="WP_284196993.1">
    <property type="nucleotide sequence ID" value="NZ_BSOG01000003.1"/>
</dbReference>
<keyword evidence="2" id="KW-1185">Reference proteome</keyword>
<evidence type="ECO:0008006" key="3">
    <source>
        <dbReference type="Google" id="ProtNLM"/>
    </source>
</evidence>
<dbReference type="Proteomes" id="UP001156706">
    <property type="component" value="Unassembled WGS sequence"/>
</dbReference>
<protein>
    <recommendedName>
        <fullName evidence="3">Molecular chaperone</fullName>
    </recommendedName>
</protein>
<organism evidence="1 2">
    <name type="scientific">Chitinimonas prasina</name>
    <dbReference type="NCBI Taxonomy" id="1434937"/>
    <lineage>
        <taxon>Bacteria</taxon>
        <taxon>Pseudomonadati</taxon>
        <taxon>Pseudomonadota</taxon>
        <taxon>Betaproteobacteria</taxon>
        <taxon>Neisseriales</taxon>
        <taxon>Chitinibacteraceae</taxon>
        <taxon>Chitinimonas</taxon>
    </lineage>
</organism>
<evidence type="ECO:0000313" key="1">
    <source>
        <dbReference type="EMBL" id="GLR13894.1"/>
    </source>
</evidence>
<evidence type="ECO:0000313" key="2">
    <source>
        <dbReference type="Proteomes" id="UP001156706"/>
    </source>
</evidence>